<dbReference type="OMA" id="KKGKHYM"/>
<feature type="region of interest" description="Disordered" evidence="1">
    <location>
        <begin position="1"/>
        <end position="33"/>
    </location>
</feature>
<dbReference type="GeneID" id="31358748"/>
<dbReference type="RefSeq" id="XP_020436268.1">
    <property type="nucleotide sequence ID" value="XM_020574196.1"/>
</dbReference>
<feature type="region of interest" description="Disordered" evidence="1">
    <location>
        <begin position="329"/>
        <end position="361"/>
    </location>
</feature>
<protein>
    <submittedName>
        <fullName evidence="2">Uncharacterized protein</fullName>
    </submittedName>
</protein>
<dbReference type="InParanoid" id="D3B4A3"/>
<proteinExistence type="predicted"/>
<keyword evidence="3" id="KW-1185">Reference proteome</keyword>
<reference evidence="2 3" key="1">
    <citation type="journal article" date="2011" name="Genome Res.">
        <title>Phylogeny-wide analysis of social amoeba genomes highlights ancient origins for complex intercellular communication.</title>
        <authorList>
            <person name="Heidel A.J."/>
            <person name="Lawal H.M."/>
            <person name="Felder M."/>
            <person name="Schilde C."/>
            <person name="Helps N.R."/>
            <person name="Tunggal B."/>
            <person name="Rivero F."/>
            <person name="John U."/>
            <person name="Schleicher M."/>
            <person name="Eichinger L."/>
            <person name="Platzer M."/>
            <person name="Noegel A.A."/>
            <person name="Schaap P."/>
            <person name="Gloeckner G."/>
        </authorList>
    </citation>
    <scope>NUCLEOTIDE SEQUENCE [LARGE SCALE GENOMIC DNA]</scope>
    <source>
        <strain evidence="3">ATCC 26659 / Pp 5 / PN500</strain>
    </source>
</reference>
<gene>
    <name evidence="2" type="ORF">PPL_03225</name>
</gene>
<dbReference type="AlphaFoldDB" id="D3B4A3"/>
<comment type="caution">
    <text evidence="2">The sequence shown here is derived from an EMBL/GenBank/DDBJ whole genome shotgun (WGS) entry which is preliminary data.</text>
</comment>
<evidence type="ECO:0000313" key="2">
    <source>
        <dbReference type="EMBL" id="EFA84151.1"/>
    </source>
</evidence>
<evidence type="ECO:0000313" key="3">
    <source>
        <dbReference type="Proteomes" id="UP000001396"/>
    </source>
</evidence>
<accession>D3B4A3</accession>
<evidence type="ECO:0000256" key="1">
    <source>
        <dbReference type="SAM" id="MobiDB-lite"/>
    </source>
</evidence>
<name>D3B4A3_HETP5</name>
<feature type="compositionally biased region" description="Acidic residues" evidence="1">
    <location>
        <begin position="8"/>
        <end position="17"/>
    </location>
</feature>
<dbReference type="Proteomes" id="UP000001396">
    <property type="component" value="Unassembled WGS sequence"/>
</dbReference>
<organism evidence="2 3">
    <name type="scientific">Heterostelium pallidum (strain ATCC 26659 / Pp 5 / PN500)</name>
    <name type="common">Cellular slime mold</name>
    <name type="synonym">Polysphondylium pallidum</name>
    <dbReference type="NCBI Taxonomy" id="670386"/>
    <lineage>
        <taxon>Eukaryota</taxon>
        <taxon>Amoebozoa</taxon>
        <taxon>Evosea</taxon>
        <taxon>Eumycetozoa</taxon>
        <taxon>Dictyostelia</taxon>
        <taxon>Acytosteliales</taxon>
        <taxon>Acytosteliaceae</taxon>
        <taxon>Heterostelium</taxon>
    </lineage>
</organism>
<feature type="compositionally biased region" description="Acidic residues" evidence="1">
    <location>
        <begin position="341"/>
        <end position="361"/>
    </location>
</feature>
<dbReference type="EMBL" id="ADBJ01000010">
    <property type="protein sequence ID" value="EFA84151.1"/>
    <property type="molecule type" value="Genomic_DNA"/>
</dbReference>
<feature type="compositionally biased region" description="Basic and acidic residues" evidence="1">
    <location>
        <begin position="19"/>
        <end position="28"/>
    </location>
</feature>
<feature type="compositionally biased region" description="Basic and acidic residues" evidence="1">
    <location>
        <begin position="329"/>
        <end position="340"/>
    </location>
</feature>
<dbReference type="STRING" id="670386.D3B4A3"/>
<sequence>MPKRLISEETDEVDSSSEDQVKKVQKSDDSDELDDAATIDRQRILDILEIKNIKTAKEEEFKEIFDNMANRLMNDVVLMVGGIPYVLVEIEYYFKGYNHVDHYAHGDEHQRRMASWYFHRQNGGGYKTASYKGLDITFGDGTAYAGILIRGIERVDAKTNLVDGPSLTVDNLLREAGEPDIQSFVTKYGTSLLPGENKGMYLTMRDHSSRKKPDVRKPISSGRVGLTMKMYKKDKEFYFGRDYRYIRLPDKVKKGKHYMNTALHKQGHKVAQIKDITKSTAAAIQKCIDAFEAGLKEAKDKSSLEPYKGALSNDDCCKLIGVCYGLEKLRSTGSPDKEKDDDNNDSSDGEGEESEEEQNDD</sequence>